<proteinExistence type="predicted"/>
<evidence type="ECO:0000313" key="2">
    <source>
        <dbReference type="Proteomes" id="UP000231564"/>
    </source>
</evidence>
<dbReference type="OrthoDB" id="1098190at2"/>
<evidence type="ECO:0008006" key="3">
    <source>
        <dbReference type="Google" id="ProtNLM"/>
    </source>
</evidence>
<dbReference type="PANTHER" id="PTHR43581">
    <property type="entry name" value="ATP/GTP PHOSPHATASE"/>
    <property type="match status" value="1"/>
</dbReference>
<dbReference type="KEGG" id="tmar:MARIT_0629"/>
<gene>
    <name evidence="1" type="ORF">MARIT_0629</name>
</gene>
<dbReference type="RefSeq" id="WP_100210715.1">
    <property type="nucleotide sequence ID" value="NZ_CP138495.1"/>
</dbReference>
<keyword evidence="2" id="KW-1185">Reference proteome</keyword>
<dbReference type="PANTHER" id="PTHR43581:SF2">
    <property type="entry name" value="EXCINUCLEASE ATPASE SUBUNIT"/>
    <property type="match status" value="1"/>
</dbReference>
<organism evidence="1 2">
    <name type="scientific">Tenacibaculum maritimum NCIMB 2154</name>
    <dbReference type="NCBI Taxonomy" id="1349785"/>
    <lineage>
        <taxon>Bacteria</taxon>
        <taxon>Pseudomonadati</taxon>
        <taxon>Bacteroidota</taxon>
        <taxon>Flavobacteriia</taxon>
        <taxon>Flavobacteriales</taxon>
        <taxon>Flavobacteriaceae</taxon>
        <taxon>Tenacibaculum</taxon>
    </lineage>
</organism>
<evidence type="ECO:0000313" key="1">
    <source>
        <dbReference type="EMBL" id="SFZ80510.1"/>
    </source>
</evidence>
<dbReference type="Gene3D" id="3.40.50.300">
    <property type="entry name" value="P-loop containing nucleotide triphosphate hydrolases"/>
    <property type="match status" value="1"/>
</dbReference>
<dbReference type="STRING" id="1349785.GCA_000509405_00672"/>
<sequence>MARIKIKNIGPIKNADFNLNKVNVFMGPQSSGKSTIAKIISQCSWYEKNHLLAGDNYNFYDGLTDFHRMDNGYFSDSSKIEYESDWTIINFEGKNKTTEIRKVSNQKLSRYKNLKIEYIPAERNFVSAIPNLERYNDGYDNIINFLNDWISFKEILTKKKEYQNPLKSIDIKYSYDASSKNDILTLPNNKRISLQRSSSGQQSITPLLVVCEFMFSTLYTQKRNPSPAEKKYIRELLPENLKADYDWIIKNQNLKQESNFKQDTELLNETKEKVWNEIGLSTDYAFSNVIIEEPEQNLFPETQKELVYHLLNKICNTDRNHNLTLTTHSPYILYALNNCLLGGLVKENIPSDKLINFQSQPSWITPKLVSVWEIEDGEIRNIQDKDYIISENYFDIKMTELTDEYFEILNYYSDEG</sequence>
<reference evidence="1 2" key="1">
    <citation type="submission" date="2016-11" db="EMBL/GenBank/DDBJ databases">
        <authorList>
            <person name="Jaros S."/>
            <person name="Januszkiewicz K."/>
            <person name="Wedrychowicz H."/>
        </authorList>
    </citation>
    <scope>NUCLEOTIDE SEQUENCE [LARGE SCALE GENOMIC DNA]</scope>
    <source>
        <strain evidence="1">NCIMB 2154T</strain>
    </source>
</reference>
<protein>
    <recommendedName>
        <fullName evidence="3">AAA domain-containing protein</fullName>
    </recommendedName>
</protein>
<dbReference type="EMBL" id="LT634361">
    <property type="protein sequence ID" value="SFZ80510.1"/>
    <property type="molecule type" value="Genomic_DNA"/>
</dbReference>
<accession>A0A2H1E6W0</accession>
<dbReference type="Proteomes" id="UP000231564">
    <property type="component" value="Chromosome MARIT"/>
</dbReference>
<dbReference type="InterPro" id="IPR051396">
    <property type="entry name" value="Bact_Antivir_Def_Nuclease"/>
</dbReference>
<dbReference type="GeneID" id="47722218"/>
<dbReference type="SUPFAM" id="SSF52540">
    <property type="entry name" value="P-loop containing nucleoside triphosphate hydrolases"/>
    <property type="match status" value="1"/>
</dbReference>
<dbReference type="InterPro" id="IPR027417">
    <property type="entry name" value="P-loop_NTPase"/>
</dbReference>
<name>A0A2H1E6W0_9FLAO</name>
<dbReference type="AlphaFoldDB" id="A0A2H1E6W0"/>